<evidence type="ECO:0000256" key="6">
    <source>
        <dbReference type="ARBA" id="ARBA00023187"/>
    </source>
</evidence>
<dbReference type="Pfam" id="PF01423">
    <property type="entry name" value="LSM"/>
    <property type="match status" value="1"/>
</dbReference>
<sequence length="128" mass="13590">MSERGHFRGGRGGGRGGDRGGRGGGRGGHGGQQDRPKKENILDLGKLMDKGISVKFNGGREVTGTLKGYDQLMNLVLDDVKEVMRDDEGNETTRSLGLIVARGTLLVLISPLDGSEEIANPFAPAEDE</sequence>
<evidence type="ECO:0000256" key="3">
    <source>
        <dbReference type="ARBA" id="ARBA00022664"/>
    </source>
</evidence>
<reference evidence="11 12" key="1">
    <citation type="journal article" date="2021" name="Nat. Commun.">
        <title>Genetic determinants of endophytism in the Arabidopsis root mycobiome.</title>
        <authorList>
            <person name="Mesny F."/>
            <person name="Miyauchi S."/>
            <person name="Thiergart T."/>
            <person name="Pickel B."/>
            <person name="Atanasova L."/>
            <person name="Karlsson M."/>
            <person name="Huettel B."/>
            <person name="Barry K.W."/>
            <person name="Haridas S."/>
            <person name="Chen C."/>
            <person name="Bauer D."/>
            <person name="Andreopoulos W."/>
            <person name="Pangilinan J."/>
            <person name="LaButti K."/>
            <person name="Riley R."/>
            <person name="Lipzen A."/>
            <person name="Clum A."/>
            <person name="Drula E."/>
            <person name="Henrissat B."/>
            <person name="Kohler A."/>
            <person name="Grigoriev I.V."/>
            <person name="Martin F.M."/>
            <person name="Hacquard S."/>
        </authorList>
    </citation>
    <scope>NUCLEOTIDE SEQUENCE [LARGE SCALE GENOMIC DNA]</scope>
    <source>
        <strain evidence="11 12">MPI-SDFR-AT-0080</strain>
    </source>
</reference>
<dbReference type="InterPro" id="IPR044641">
    <property type="entry name" value="Lsm7/SmG-like"/>
</dbReference>
<gene>
    <name evidence="11" type="ORF">B0J12DRAFT_183613</name>
</gene>
<keyword evidence="6" id="KW-0508">mRNA splicing</keyword>
<comment type="similarity">
    <text evidence="2">Belongs to the snRNP Sm proteins family.</text>
</comment>
<name>A0ABQ8G7L6_9PEZI</name>
<dbReference type="SUPFAM" id="SSF50182">
    <property type="entry name" value="Sm-like ribonucleoproteins"/>
    <property type="match status" value="1"/>
</dbReference>
<comment type="subcellular location">
    <subcellularLocation>
        <location evidence="1">Nucleus</location>
    </subcellularLocation>
</comment>
<evidence type="ECO:0000256" key="9">
    <source>
        <dbReference type="SAM" id="MobiDB-lite"/>
    </source>
</evidence>
<dbReference type="EMBL" id="JAGTJR010000020">
    <property type="protein sequence ID" value="KAH7044619.1"/>
    <property type="molecule type" value="Genomic_DNA"/>
</dbReference>
<evidence type="ECO:0000256" key="8">
    <source>
        <dbReference type="ARBA" id="ARBA00023274"/>
    </source>
</evidence>
<dbReference type="InterPro" id="IPR010920">
    <property type="entry name" value="LSM_dom_sf"/>
</dbReference>
<evidence type="ECO:0000256" key="7">
    <source>
        <dbReference type="ARBA" id="ARBA00023242"/>
    </source>
</evidence>
<dbReference type="CDD" id="cd01729">
    <property type="entry name" value="LSm7"/>
    <property type="match status" value="1"/>
</dbReference>
<dbReference type="PANTHER" id="PTHR10553:SF5">
    <property type="entry name" value="U6 SNRNA-ASSOCIATED SM-LIKE PROTEIN LSM7"/>
    <property type="match status" value="1"/>
</dbReference>
<dbReference type="InterPro" id="IPR017132">
    <property type="entry name" value="Lsm7"/>
</dbReference>
<proteinExistence type="inferred from homology"/>
<feature type="domain" description="Sm" evidence="10">
    <location>
        <begin position="39"/>
        <end position="115"/>
    </location>
</feature>
<evidence type="ECO:0000313" key="12">
    <source>
        <dbReference type="Proteomes" id="UP000774617"/>
    </source>
</evidence>
<evidence type="ECO:0000256" key="1">
    <source>
        <dbReference type="ARBA" id="ARBA00004123"/>
    </source>
</evidence>
<comment type="caution">
    <text evidence="11">The sequence shown here is derived from an EMBL/GenBank/DDBJ whole genome shotgun (WGS) entry which is preliminary data.</text>
</comment>
<evidence type="ECO:0000256" key="2">
    <source>
        <dbReference type="ARBA" id="ARBA00006850"/>
    </source>
</evidence>
<dbReference type="InterPro" id="IPR001163">
    <property type="entry name" value="Sm_dom_euk/arc"/>
</dbReference>
<keyword evidence="3" id="KW-0507">mRNA processing</keyword>
<keyword evidence="7" id="KW-0539">Nucleus</keyword>
<dbReference type="SMART" id="SM00651">
    <property type="entry name" value="Sm"/>
    <property type="match status" value="1"/>
</dbReference>
<dbReference type="PANTHER" id="PTHR10553">
    <property type="entry name" value="SMALL NUCLEAR RIBONUCLEOPROTEIN"/>
    <property type="match status" value="1"/>
</dbReference>
<evidence type="ECO:0000259" key="10">
    <source>
        <dbReference type="PROSITE" id="PS52002"/>
    </source>
</evidence>
<protein>
    <recommendedName>
        <fullName evidence="10">Sm domain-containing protein</fullName>
    </recommendedName>
</protein>
<dbReference type="InterPro" id="IPR047575">
    <property type="entry name" value="Sm"/>
</dbReference>
<evidence type="ECO:0000256" key="4">
    <source>
        <dbReference type="ARBA" id="ARBA00022728"/>
    </source>
</evidence>
<keyword evidence="5" id="KW-0694">RNA-binding</keyword>
<evidence type="ECO:0000256" key="5">
    <source>
        <dbReference type="ARBA" id="ARBA00022884"/>
    </source>
</evidence>
<keyword evidence="4" id="KW-0747">Spliceosome</keyword>
<keyword evidence="12" id="KW-1185">Reference proteome</keyword>
<dbReference type="PROSITE" id="PS52002">
    <property type="entry name" value="SM"/>
    <property type="match status" value="1"/>
</dbReference>
<dbReference type="Gene3D" id="2.30.30.100">
    <property type="match status" value="1"/>
</dbReference>
<organism evidence="11 12">
    <name type="scientific">Macrophomina phaseolina</name>
    <dbReference type="NCBI Taxonomy" id="35725"/>
    <lineage>
        <taxon>Eukaryota</taxon>
        <taxon>Fungi</taxon>
        <taxon>Dikarya</taxon>
        <taxon>Ascomycota</taxon>
        <taxon>Pezizomycotina</taxon>
        <taxon>Dothideomycetes</taxon>
        <taxon>Dothideomycetes incertae sedis</taxon>
        <taxon>Botryosphaeriales</taxon>
        <taxon>Botryosphaeriaceae</taxon>
        <taxon>Macrophomina</taxon>
    </lineage>
</organism>
<feature type="compositionally biased region" description="Gly residues" evidence="9">
    <location>
        <begin position="22"/>
        <end position="31"/>
    </location>
</feature>
<dbReference type="Proteomes" id="UP000774617">
    <property type="component" value="Unassembled WGS sequence"/>
</dbReference>
<feature type="region of interest" description="Disordered" evidence="9">
    <location>
        <begin position="1"/>
        <end position="39"/>
    </location>
</feature>
<accession>A0ABQ8G7L6</accession>
<keyword evidence="8" id="KW-0687">Ribonucleoprotein</keyword>
<evidence type="ECO:0000313" key="11">
    <source>
        <dbReference type="EMBL" id="KAH7044619.1"/>
    </source>
</evidence>